<dbReference type="Gene3D" id="1.25.40.10">
    <property type="entry name" value="Tetratricopeptide repeat domain"/>
    <property type="match status" value="1"/>
</dbReference>
<evidence type="ECO:0000313" key="2">
    <source>
        <dbReference type="EMBL" id="PWQ93281.1"/>
    </source>
</evidence>
<protein>
    <recommendedName>
        <fullName evidence="4">Tetratricopeptide repeat protein</fullName>
    </recommendedName>
</protein>
<reference evidence="2 3" key="1">
    <citation type="submission" date="2018-05" db="EMBL/GenBank/DDBJ databases">
        <title>Leucothrix arctica sp. nov., isolated from Arctic seawater.</title>
        <authorList>
            <person name="Choi A."/>
            <person name="Baek K."/>
        </authorList>
    </citation>
    <scope>NUCLEOTIDE SEQUENCE [LARGE SCALE GENOMIC DNA]</scope>
    <source>
        <strain evidence="2 3">JCM 18388</strain>
    </source>
</reference>
<evidence type="ECO:0008006" key="4">
    <source>
        <dbReference type="Google" id="ProtNLM"/>
    </source>
</evidence>
<evidence type="ECO:0000256" key="1">
    <source>
        <dbReference type="SAM" id="SignalP"/>
    </source>
</evidence>
<feature type="signal peptide" evidence="1">
    <location>
        <begin position="1"/>
        <end position="26"/>
    </location>
</feature>
<dbReference type="RefSeq" id="WP_109839032.1">
    <property type="nucleotide sequence ID" value="NZ_QGKM01000065.1"/>
</dbReference>
<evidence type="ECO:0000313" key="3">
    <source>
        <dbReference type="Proteomes" id="UP000245539"/>
    </source>
</evidence>
<comment type="caution">
    <text evidence="2">The sequence shown here is derived from an EMBL/GenBank/DDBJ whole genome shotgun (WGS) entry which is preliminary data.</text>
</comment>
<organism evidence="2 3">
    <name type="scientific">Leucothrix pacifica</name>
    <dbReference type="NCBI Taxonomy" id="1247513"/>
    <lineage>
        <taxon>Bacteria</taxon>
        <taxon>Pseudomonadati</taxon>
        <taxon>Pseudomonadota</taxon>
        <taxon>Gammaproteobacteria</taxon>
        <taxon>Thiotrichales</taxon>
        <taxon>Thiotrichaceae</taxon>
        <taxon>Leucothrix</taxon>
    </lineage>
</organism>
<gene>
    <name evidence="2" type="ORF">DKW60_17880</name>
</gene>
<dbReference type="InterPro" id="IPR011990">
    <property type="entry name" value="TPR-like_helical_dom_sf"/>
</dbReference>
<sequence>MTAYSKFTQLLLIAITSFALSQTGYAAGTSEDEESSDSDWKSYVLAKLDEKLYEDAFSRLLDTETDNADTSADWNNLMGYTMRMLDDPDLDASEEHYIKAVELQADHKGALEYYGELKLQQGDLEGAKKLLSRLEEVCAEGCEELDTLKKSVEAYEAKQG</sequence>
<dbReference type="Proteomes" id="UP000245539">
    <property type="component" value="Unassembled WGS sequence"/>
</dbReference>
<dbReference type="SUPFAM" id="SSF48452">
    <property type="entry name" value="TPR-like"/>
    <property type="match status" value="1"/>
</dbReference>
<feature type="chain" id="PRO_5016295856" description="Tetratricopeptide repeat protein" evidence="1">
    <location>
        <begin position="27"/>
        <end position="160"/>
    </location>
</feature>
<dbReference type="EMBL" id="QGKM01000065">
    <property type="protein sequence ID" value="PWQ93281.1"/>
    <property type="molecule type" value="Genomic_DNA"/>
</dbReference>
<proteinExistence type="predicted"/>
<dbReference type="AlphaFoldDB" id="A0A317C4Z6"/>
<accession>A0A317C4Z6</accession>
<dbReference type="OrthoDB" id="5932494at2"/>
<name>A0A317C4Z6_9GAMM</name>
<keyword evidence="1" id="KW-0732">Signal</keyword>
<keyword evidence="3" id="KW-1185">Reference proteome</keyword>